<dbReference type="GO" id="GO:0003824">
    <property type="term" value="F:catalytic activity"/>
    <property type="evidence" value="ECO:0007669"/>
    <property type="project" value="InterPro"/>
</dbReference>
<protein>
    <recommendedName>
        <fullName evidence="2">Phenylalanine ammonia-lyase</fullName>
    </recommendedName>
</protein>
<dbReference type="Pfam" id="PF00221">
    <property type="entry name" value="Lyase_aromatic"/>
    <property type="match status" value="1"/>
</dbReference>
<evidence type="ECO:0008006" key="2">
    <source>
        <dbReference type="Google" id="ProtNLM"/>
    </source>
</evidence>
<dbReference type="InterPro" id="IPR008948">
    <property type="entry name" value="L-Aspartase-like"/>
</dbReference>
<dbReference type="InterPro" id="IPR024083">
    <property type="entry name" value="Fumarase/histidase_N"/>
</dbReference>
<sequence>MIVPAALKLRQAAHDTEAVSTMLLSFPMTNNGMEDDRVLSIDGSSLTLEDVERVAHRRICRCELGEEARAGMEGSRGRVIEVVESGATVYGVNTGFGHFG</sequence>
<feature type="non-terminal residue" evidence="1">
    <location>
        <position position="100"/>
    </location>
</feature>
<reference evidence="1" key="1">
    <citation type="submission" date="2018-05" db="EMBL/GenBank/DDBJ databases">
        <authorList>
            <person name="Lanie J.A."/>
            <person name="Ng W.-L."/>
            <person name="Kazmierczak K.M."/>
            <person name="Andrzejewski T.M."/>
            <person name="Davidsen T.M."/>
            <person name="Wayne K.J."/>
            <person name="Tettelin H."/>
            <person name="Glass J.I."/>
            <person name="Rusch D."/>
            <person name="Podicherti R."/>
            <person name="Tsui H.-C.T."/>
            <person name="Winkler M.E."/>
        </authorList>
    </citation>
    <scope>NUCLEOTIDE SEQUENCE</scope>
</reference>
<dbReference type="InterPro" id="IPR001106">
    <property type="entry name" value="Aromatic_Lyase"/>
</dbReference>
<dbReference type="EMBL" id="UINC01132402">
    <property type="protein sequence ID" value="SVD14696.1"/>
    <property type="molecule type" value="Genomic_DNA"/>
</dbReference>
<dbReference type="SUPFAM" id="SSF48557">
    <property type="entry name" value="L-aspartase-like"/>
    <property type="match status" value="1"/>
</dbReference>
<evidence type="ECO:0000313" key="1">
    <source>
        <dbReference type="EMBL" id="SVD14696.1"/>
    </source>
</evidence>
<dbReference type="AlphaFoldDB" id="A0A382SXT0"/>
<dbReference type="Gene3D" id="1.10.275.10">
    <property type="entry name" value="Fumarase/aspartase (N-terminal domain)"/>
    <property type="match status" value="1"/>
</dbReference>
<gene>
    <name evidence="1" type="ORF">METZ01_LOCUS367550</name>
</gene>
<name>A0A382SXT0_9ZZZZ</name>
<accession>A0A382SXT0</accession>
<organism evidence="1">
    <name type="scientific">marine metagenome</name>
    <dbReference type="NCBI Taxonomy" id="408172"/>
    <lineage>
        <taxon>unclassified sequences</taxon>
        <taxon>metagenomes</taxon>
        <taxon>ecological metagenomes</taxon>
    </lineage>
</organism>
<proteinExistence type="predicted"/>